<comment type="caution">
    <text evidence="1">The sequence shown here is derived from an EMBL/GenBank/DDBJ whole genome shotgun (WGS) entry which is preliminary data.</text>
</comment>
<evidence type="ECO:0000313" key="1">
    <source>
        <dbReference type="EMBL" id="MQL84757.1"/>
    </source>
</evidence>
<feature type="non-terminal residue" evidence="1">
    <location>
        <position position="1"/>
    </location>
</feature>
<proteinExistence type="predicted"/>
<dbReference type="Proteomes" id="UP000652761">
    <property type="component" value="Unassembled WGS sequence"/>
</dbReference>
<evidence type="ECO:0000313" key="2">
    <source>
        <dbReference type="Proteomes" id="UP000652761"/>
    </source>
</evidence>
<sequence length="108" mass="12099">IAVGALEAEEEEFWTRRARGEGLDQRGDLLFSSPTRFLEPVSDDQQGNADEDETASLHGRVDIFLSAWSIPIQPSYSRPGPPFRQCQVTLNMQSCSADMTNPILDMRQ</sequence>
<gene>
    <name evidence="1" type="ORF">Taro_017268</name>
</gene>
<keyword evidence="2" id="KW-1185">Reference proteome</keyword>
<dbReference type="AlphaFoldDB" id="A0A843UQR1"/>
<dbReference type="EMBL" id="NMUH01000785">
    <property type="protein sequence ID" value="MQL84757.1"/>
    <property type="molecule type" value="Genomic_DNA"/>
</dbReference>
<protein>
    <submittedName>
        <fullName evidence="1">Uncharacterized protein</fullName>
    </submittedName>
</protein>
<organism evidence="1 2">
    <name type="scientific">Colocasia esculenta</name>
    <name type="common">Wild taro</name>
    <name type="synonym">Arum esculentum</name>
    <dbReference type="NCBI Taxonomy" id="4460"/>
    <lineage>
        <taxon>Eukaryota</taxon>
        <taxon>Viridiplantae</taxon>
        <taxon>Streptophyta</taxon>
        <taxon>Embryophyta</taxon>
        <taxon>Tracheophyta</taxon>
        <taxon>Spermatophyta</taxon>
        <taxon>Magnoliopsida</taxon>
        <taxon>Liliopsida</taxon>
        <taxon>Araceae</taxon>
        <taxon>Aroideae</taxon>
        <taxon>Colocasieae</taxon>
        <taxon>Colocasia</taxon>
    </lineage>
</organism>
<reference evidence="1" key="1">
    <citation type="submission" date="2017-07" db="EMBL/GenBank/DDBJ databases">
        <title>Taro Niue Genome Assembly and Annotation.</title>
        <authorList>
            <person name="Atibalentja N."/>
            <person name="Keating K."/>
            <person name="Fields C.J."/>
        </authorList>
    </citation>
    <scope>NUCLEOTIDE SEQUENCE</scope>
    <source>
        <strain evidence="1">Niue_2</strain>
        <tissue evidence="1">Leaf</tissue>
    </source>
</reference>
<accession>A0A843UQR1</accession>
<name>A0A843UQR1_COLES</name>